<protein>
    <submittedName>
        <fullName evidence="2">(Atlantic silverside) hypothetical protein</fullName>
    </submittedName>
</protein>
<comment type="caution">
    <text evidence="2">The sequence shown here is derived from an EMBL/GenBank/DDBJ whole genome shotgun (WGS) entry which is preliminary data.</text>
</comment>
<accession>A0A8S4AQ90</accession>
<feature type="transmembrane region" description="Helical" evidence="1">
    <location>
        <begin position="34"/>
        <end position="56"/>
    </location>
</feature>
<dbReference type="EMBL" id="CAJRST010007779">
    <property type="protein sequence ID" value="CAG5896512.1"/>
    <property type="molecule type" value="Genomic_DNA"/>
</dbReference>
<organism evidence="2 3">
    <name type="scientific">Menidia menidia</name>
    <name type="common">Atlantic silverside</name>
    <dbReference type="NCBI Taxonomy" id="238744"/>
    <lineage>
        <taxon>Eukaryota</taxon>
        <taxon>Metazoa</taxon>
        <taxon>Chordata</taxon>
        <taxon>Craniata</taxon>
        <taxon>Vertebrata</taxon>
        <taxon>Euteleostomi</taxon>
        <taxon>Actinopterygii</taxon>
        <taxon>Neopterygii</taxon>
        <taxon>Teleostei</taxon>
        <taxon>Neoteleostei</taxon>
        <taxon>Acanthomorphata</taxon>
        <taxon>Ovalentaria</taxon>
        <taxon>Atherinomorphae</taxon>
        <taxon>Atheriniformes</taxon>
        <taxon>Atherinopsidae</taxon>
        <taxon>Menidiinae</taxon>
        <taxon>Menidia</taxon>
    </lineage>
</organism>
<name>A0A8S4AQ90_9TELE</name>
<evidence type="ECO:0000313" key="2">
    <source>
        <dbReference type="EMBL" id="CAG5896512.1"/>
    </source>
</evidence>
<gene>
    <name evidence="2" type="ORF">MMEN_LOCUS7587</name>
</gene>
<feature type="transmembrane region" description="Helical" evidence="1">
    <location>
        <begin position="118"/>
        <end position="138"/>
    </location>
</feature>
<proteinExistence type="predicted"/>
<sequence>MYVSIIRILISLGGKCLLNWALVFLQRTHVCGSFLAAFAVSVAVVDAALTLAVTIIHHSDGSLVLLGHLLTSYHICLLLQIVGQIHRVLQWPVVAAAAVDHFCAATRRLHATTVRTKSAVCLIGTFLLWGFAAHHTFLLSDFKPVLEDVSYHHMHRCWVAPCTQVLHIALILLLALGYSALHAGRFGRLSSSPNNQPKAQTVDQIEAHCRSSFVRRVLSIFLHTWSPFLVFLAVLLLLPEEIPSHLALSVPWLCFLNSLLVALVLCAVCPVLQLSPGTAAPLPDSFCVWKF</sequence>
<feature type="transmembrane region" description="Helical" evidence="1">
    <location>
        <begin position="6"/>
        <end position="25"/>
    </location>
</feature>
<keyword evidence="1" id="KW-1133">Transmembrane helix</keyword>
<dbReference type="PANTHER" id="PTHR15573">
    <property type="entry name" value="G-PROTEIN COUPLED RECEPTOR 160-RELATED"/>
    <property type="match status" value="1"/>
</dbReference>
<dbReference type="AlphaFoldDB" id="A0A8S4AQ90"/>
<evidence type="ECO:0000256" key="1">
    <source>
        <dbReference type="SAM" id="Phobius"/>
    </source>
</evidence>
<dbReference type="GO" id="GO:0043235">
    <property type="term" value="C:receptor complex"/>
    <property type="evidence" value="ECO:0007669"/>
    <property type="project" value="TreeGrafter"/>
</dbReference>
<dbReference type="Gene3D" id="1.20.1070.10">
    <property type="entry name" value="Rhodopsin 7-helix transmembrane proteins"/>
    <property type="match status" value="1"/>
</dbReference>
<keyword evidence="3" id="KW-1185">Reference proteome</keyword>
<dbReference type="GO" id="GO:0005886">
    <property type="term" value="C:plasma membrane"/>
    <property type="evidence" value="ECO:0007669"/>
    <property type="project" value="TreeGrafter"/>
</dbReference>
<feature type="transmembrane region" description="Helical" evidence="1">
    <location>
        <begin position="158"/>
        <end position="181"/>
    </location>
</feature>
<feature type="transmembrane region" description="Helical" evidence="1">
    <location>
        <begin position="217"/>
        <end position="238"/>
    </location>
</feature>
<dbReference type="Proteomes" id="UP000677803">
    <property type="component" value="Unassembled WGS sequence"/>
</dbReference>
<dbReference type="OrthoDB" id="9947933at2759"/>
<evidence type="ECO:0000313" key="3">
    <source>
        <dbReference type="Proteomes" id="UP000677803"/>
    </source>
</evidence>
<feature type="transmembrane region" description="Helical" evidence="1">
    <location>
        <begin position="62"/>
        <end position="82"/>
    </location>
</feature>
<reference evidence="2" key="1">
    <citation type="submission" date="2021-05" db="EMBL/GenBank/DDBJ databases">
        <authorList>
            <person name="Tigano A."/>
        </authorList>
    </citation>
    <scope>NUCLEOTIDE SEQUENCE</scope>
</reference>
<feature type="transmembrane region" description="Helical" evidence="1">
    <location>
        <begin position="250"/>
        <end position="272"/>
    </location>
</feature>
<keyword evidence="1" id="KW-0472">Membrane</keyword>
<dbReference type="PANTHER" id="PTHR15573:SF0">
    <property type="entry name" value="G-PROTEIN COUPLED RECEPTOR 160-RELATED"/>
    <property type="match status" value="1"/>
</dbReference>
<keyword evidence="1" id="KW-0812">Transmembrane</keyword>
<dbReference type="InterPro" id="IPR042353">
    <property type="entry name" value="GPR160"/>
</dbReference>